<dbReference type="PANTHER" id="PTHR47926">
    <property type="entry name" value="PENTATRICOPEPTIDE REPEAT-CONTAINING PROTEIN"/>
    <property type="match status" value="1"/>
</dbReference>
<dbReference type="Gene3D" id="1.25.40.10">
    <property type="entry name" value="Tetratricopeptide repeat domain"/>
    <property type="match status" value="1"/>
</dbReference>
<dbReference type="InterPro" id="IPR002885">
    <property type="entry name" value="PPR_rpt"/>
</dbReference>
<protein>
    <submittedName>
        <fullName evidence="3">Pentatricopeptide repeat</fullName>
    </submittedName>
</protein>
<dbReference type="STRING" id="337451.A0A3S3NXA6"/>
<dbReference type="GO" id="GO:0003723">
    <property type="term" value="F:RNA binding"/>
    <property type="evidence" value="ECO:0007669"/>
    <property type="project" value="InterPro"/>
</dbReference>
<dbReference type="Proteomes" id="UP000283530">
    <property type="component" value="Unassembled WGS sequence"/>
</dbReference>
<dbReference type="InterPro" id="IPR046960">
    <property type="entry name" value="PPR_At4g14850-like_plant"/>
</dbReference>
<dbReference type="EMBL" id="QPKB01000007">
    <property type="protein sequence ID" value="RWR88455.1"/>
    <property type="molecule type" value="Genomic_DNA"/>
</dbReference>
<comment type="caution">
    <text evidence="3">The sequence shown here is derived from an EMBL/GenBank/DDBJ whole genome shotgun (WGS) entry which is preliminary data.</text>
</comment>
<dbReference type="PANTHER" id="PTHR47926:SF500">
    <property type="entry name" value="REPEAT-CONTAINING PROTEIN, PUTATIVE-RELATED"/>
    <property type="match status" value="1"/>
</dbReference>
<keyword evidence="4" id="KW-1185">Reference proteome</keyword>
<keyword evidence="1" id="KW-0677">Repeat</keyword>
<evidence type="ECO:0000313" key="3">
    <source>
        <dbReference type="EMBL" id="RWR88455.1"/>
    </source>
</evidence>
<feature type="repeat" description="PPR" evidence="2">
    <location>
        <begin position="22"/>
        <end position="56"/>
    </location>
</feature>
<proteinExistence type="predicted"/>
<dbReference type="GO" id="GO:0009451">
    <property type="term" value="P:RNA modification"/>
    <property type="evidence" value="ECO:0007669"/>
    <property type="project" value="InterPro"/>
</dbReference>
<accession>A0A3S3NXA6</accession>
<dbReference type="AlphaFoldDB" id="A0A3S3NXA6"/>
<dbReference type="InterPro" id="IPR011990">
    <property type="entry name" value="TPR-like_helical_dom_sf"/>
</dbReference>
<gene>
    <name evidence="3" type="ORF">CKAN_01746500</name>
</gene>
<organism evidence="3 4">
    <name type="scientific">Cinnamomum micranthum f. kanehirae</name>
    <dbReference type="NCBI Taxonomy" id="337451"/>
    <lineage>
        <taxon>Eukaryota</taxon>
        <taxon>Viridiplantae</taxon>
        <taxon>Streptophyta</taxon>
        <taxon>Embryophyta</taxon>
        <taxon>Tracheophyta</taxon>
        <taxon>Spermatophyta</taxon>
        <taxon>Magnoliopsida</taxon>
        <taxon>Magnoliidae</taxon>
        <taxon>Laurales</taxon>
        <taxon>Lauraceae</taxon>
        <taxon>Cinnamomum</taxon>
    </lineage>
</organism>
<dbReference type="Pfam" id="PF01535">
    <property type="entry name" value="PPR"/>
    <property type="match status" value="3"/>
</dbReference>
<dbReference type="PROSITE" id="PS51375">
    <property type="entry name" value="PPR"/>
    <property type="match status" value="1"/>
</dbReference>
<reference evidence="3 4" key="1">
    <citation type="journal article" date="2019" name="Nat. Plants">
        <title>Stout camphor tree genome fills gaps in understanding of flowering plant genome evolution.</title>
        <authorList>
            <person name="Chaw S.M."/>
            <person name="Liu Y.C."/>
            <person name="Wu Y.W."/>
            <person name="Wang H.Y."/>
            <person name="Lin C.I."/>
            <person name="Wu C.S."/>
            <person name="Ke H.M."/>
            <person name="Chang L.Y."/>
            <person name="Hsu C.Y."/>
            <person name="Yang H.T."/>
            <person name="Sudianto E."/>
            <person name="Hsu M.H."/>
            <person name="Wu K.P."/>
            <person name="Wang L.N."/>
            <person name="Leebens-Mack J.H."/>
            <person name="Tsai I.J."/>
        </authorList>
    </citation>
    <scope>NUCLEOTIDE SEQUENCE [LARGE SCALE GENOMIC DNA]</scope>
    <source>
        <strain evidence="4">cv. Chaw 1501</strain>
        <tissue evidence="3">Young leaves</tissue>
    </source>
</reference>
<name>A0A3S3NXA6_9MAGN</name>
<evidence type="ECO:0000313" key="4">
    <source>
        <dbReference type="Proteomes" id="UP000283530"/>
    </source>
</evidence>
<evidence type="ECO:0000256" key="1">
    <source>
        <dbReference type="ARBA" id="ARBA00022737"/>
    </source>
</evidence>
<dbReference type="OrthoDB" id="9990610at2759"/>
<sequence length="126" mass="14344">MYAKCGCVEDARLLFDKMPVRDLGCWTSMISRYVHNGYDGETLEFFDLMRRFDVKPNRVSLLSVLFACGHLGALRKGEWLHNYVIQTGFDSDILISTAVIDMYAKCGSLDLAQYLFDPTRGKDIVC</sequence>
<evidence type="ECO:0000256" key="2">
    <source>
        <dbReference type="PROSITE-ProRule" id="PRU00708"/>
    </source>
</evidence>
<dbReference type="NCBIfam" id="TIGR00756">
    <property type="entry name" value="PPR"/>
    <property type="match status" value="1"/>
</dbReference>